<comment type="caution">
    <text evidence="1">The sequence shown here is derived from an EMBL/GenBank/DDBJ whole genome shotgun (WGS) entry which is preliminary data.</text>
</comment>
<dbReference type="NCBIfam" id="TIGR01909">
    <property type="entry name" value="C_GCAxxG_C_C"/>
    <property type="match status" value="1"/>
</dbReference>
<evidence type="ECO:0000313" key="2">
    <source>
        <dbReference type="Proteomes" id="UP001230220"/>
    </source>
</evidence>
<dbReference type="Proteomes" id="UP001230220">
    <property type="component" value="Unassembled WGS sequence"/>
</dbReference>
<evidence type="ECO:0000313" key="1">
    <source>
        <dbReference type="EMBL" id="MDQ0361773.1"/>
    </source>
</evidence>
<reference evidence="1 2" key="1">
    <citation type="submission" date="2023-07" db="EMBL/GenBank/DDBJ databases">
        <title>Genomic Encyclopedia of Type Strains, Phase IV (KMG-IV): sequencing the most valuable type-strain genomes for metagenomic binning, comparative biology and taxonomic classification.</title>
        <authorList>
            <person name="Goeker M."/>
        </authorList>
    </citation>
    <scope>NUCLEOTIDE SEQUENCE [LARGE SCALE GENOMIC DNA]</scope>
    <source>
        <strain evidence="1 2">DSM 16784</strain>
    </source>
</reference>
<accession>A0ABU0E4D7</accession>
<dbReference type="RefSeq" id="WP_307408795.1">
    <property type="nucleotide sequence ID" value="NZ_JAUSUR010000004.1"/>
</dbReference>
<dbReference type="EMBL" id="JAUSUR010000004">
    <property type="protein sequence ID" value="MDQ0361773.1"/>
    <property type="molecule type" value="Genomic_DNA"/>
</dbReference>
<gene>
    <name evidence="1" type="ORF">J2S15_002523</name>
</gene>
<dbReference type="InterPro" id="IPR010181">
    <property type="entry name" value="CGCAxxGCC_motif"/>
</dbReference>
<name>A0ABU0E4D7_9FIRM</name>
<organism evidence="1 2">
    <name type="scientific">Breznakia pachnodae</name>
    <dbReference type="NCBI Taxonomy" id="265178"/>
    <lineage>
        <taxon>Bacteria</taxon>
        <taxon>Bacillati</taxon>
        <taxon>Bacillota</taxon>
        <taxon>Erysipelotrichia</taxon>
        <taxon>Erysipelotrichales</taxon>
        <taxon>Erysipelotrichaceae</taxon>
        <taxon>Breznakia</taxon>
    </lineage>
</organism>
<dbReference type="Pfam" id="PF09719">
    <property type="entry name" value="C_GCAxxG_C_C"/>
    <property type="match status" value="1"/>
</dbReference>
<proteinExistence type="predicted"/>
<keyword evidence="2" id="KW-1185">Reference proteome</keyword>
<protein>
    <submittedName>
        <fullName evidence="1">C_GCAxxG_C_C family probable redox protein</fullName>
    </submittedName>
</protein>
<sequence>MLREVAEKYYEQGYNCAEAMLRAGNEYYNLQLHDSDMRMVAAFGGGFQSGDICGALSGSACIISCKYIETKAHDNQEELKAITQKLMDTFEARMSSKLCSVIKPIYYTPEVKCRNTVGLSAEVLESVIHEFEEQK</sequence>